<protein>
    <submittedName>
        <fullName evidence="4">Class I SAM-dependent methyltransferase</fullName>
    </submittedName>
</protein>
<dbReference type="InterPro" id="IPR056394">
    <property type="entry name" value="AprA-like_N"/>
</dbReference>
<feature type="domain" description="AprA-like N-terminal" evidence="2">
    <location>
        <begin position="6"/>
        <end position="72"/>
    </location>
</feature>
<dbReference type="InterPro" id="IPR029063">
    <property type="entry name" value="SAM-dependent_MTases_sf"/>
</dbReference>
<dbReference type="EMBL" id="JACSPS010000001">
    <property type="protein sequence ID" value="MBD8017605.1"/>
    <property type="molecule type" value="Genomic_DNA"/>
</dbReference>
<dbReference type="RefSeq" id="WP_251832806.1">
    <property type="nucleotide sequence ID" value="NZ_JACSPS010000001.1"/>
</dbReference>
<keyword evidence="4" id="KW-0808">Transferase</keyword>
<proteinExistence type="predicted"/>
<dbReference type="Pfam" id="PF23525">
    <property type="entry name" value="Methyltransf_36"/>
    <property type="match status" value="1"/>
</dbReference>
<dbReference type="GO" id="GO:0032259">
    <property type="term" value="P:methylation"/>
    <property type="evidence" value="ECO:0007669"/>
    <property type="project" value="UniProtKB-KW"/>
</dbReference>
<reference evidence="4 5" key="1">
    <citation type="submission" date="2020-08" db="EMBL/GenBank/DDBJ databases">
        <title>A Genomic Blueprint of the Chicken Gut Microbiome.</title>
        <authorList>
            <person name="Gilroy R."/>
            <person name="Ravi A."/>
            <person name="Getino M."/>
            <person name="Pursley I."/>
            <person name="Horton D.L."/>
            <person name="Alikhan N.-F."/>
            <person name="Baker D."/>
            <person name="Gharbi K."/>
            <person name="Hall N."/>
            <person name="Watson M."/>
            <person name="Adriaenssens E.M."/>
            <person name="Foster-Nyarko E."/>
            <person name="Jarju S."/>
            <person name="Secka A."/>
            <person name="Antonio M."/>
            <person name="Oren A."/>
            <person name="Chaudhuri R."/>
            <person name="La Ragione R.M."/>
            <person name="Hildebrand F."/>
            <person name="Pallen M.J."/>
        </authorList>
    </citation>
    <scope>NUCLEOTIDE SEQUENCE [LARGE SCALE GENOMIC DNA]</scope>
    <source>
        <strain evidence="4 5">Sa1CVA4</strain>
    </source>
</reference>
<keyword evidence="5" id="KW-1185">Reference proteome</keyword>
<evidence type="ECO:0000259" key="1">
    <source>
        <dbReference type="Pfam" id="PF23525"/>
    </source>
</evidence>
<gene>
    <name evidence="4" type="ORF">H9628_03895</name>
</gene>
<keyword evidence="4" id="KW-0489">Methyltransferase</keyword>
<dbReference type="SUPFAM" id="SSF53335">
    <property type="entry name" value="S-adenosyl-L-methionine-dependent methyltransferases"/>
    <property type="match status" value="1"/>
</dbReference>
<feature type="domain" description="AprA winged helix" evidence="3">
    <location>
        <begin position="158"/>
        <end position="252"/>
    </location>
</feature>
<accession>A0ABR8WKK7</accession>
<organism evidence="4 5">
    <name type="scientific">Kaistella pullorum</name>
    <dbReference type="NCBI Taxonomy" id="2763074"/>
    <lineage>
        <taxon>Bacteria</taxon>
        <taxon>Pseudomonadati</taxon>
        <taxon>Bacteroidota</taxon>
        <taxon>Flavobacteriia</taxon>
        <taxon>Flavobacteriales</taxon>
        <taxon>Weeksellaceae</taxon>
        <taxon>Chryseobacterium group</taxon>
        <taxon>Kaistella</taxon>
    </lineage>
</organism>
<evidence type="ECO:0000313" key="4">
    <source>
        <dbReference type="EMBL" id="MBD8017605.1"/>
    </source>
</evidence>
<dbReference type="Proteomes" id="UP000626242">
    <property type="component" value="Unassembled WGS sequence"/>
</dbReference>
<evidence type="ECO:0000259" key="3">
    <source>
        <dbReference type="Pfam" id="PF23589"/>
    </source>
</evidence>
<dbReference type="Gene3D" id="3.40.50.150">
    <property type="entry name" value="Vaccinia Virus protein VP39"/>
    <property type="match status" value="1"/>
</dbReference>
<dbReference type="Pfam" id="PF23526">
    <property type="entry name" value="AprA_N"/>
    <property type="match status" value="1"/>
</dbReference>
<dbReference type="InterPro" id="IPR056393">
    <property type="entry name" value="AprA-like_MT2"/>
</dbReference>
<name>A0ABR8WKK7_9FLAO</name>
<evidence type="ECO:0000313" key="5">
    <source>
        <dbReference type="Proteomes" id="UP000626242"/>
    </source>
</evidence>
<evidence type="ECO:0000259" key="2">
    <source>
        <dbReference type="Pfam" id="PF23526"/>
    </source>
</evidence>
<comment type="caution">
    <text evidence="4">The sequence shown here is derived from an EMBL/GenBank/DDBJ whole genome shotgun (WGS) entry which is preliminary data.</text>
</comment>
<feature type="domain" description="AprA-like MT2-like" evidence="1">
    <location>
        <begin position="265"/>
        <end position="529"/>
    </location>
</feature>
<dbReference type="Pfam" id="PF23589">
    <property type="entry name" value="WHD_AprA"/>
    <property type="match status" value="1"/>
</dbReference>
<dbReference type="InterPro" id="IPR056395">
    <property type="entry name" value="WH_AprA"/>
</dbReference>
<sequence>MDKRKLRSTIFQHLDGIVTAPVAAALLERGVLAKIAESRNTTLTELSALFTVNEGYLNVAIRVLASQGFLNYSVDNATDTIYISANENTQHLLSFGHLYQRVLTVLAQASDFDFQNMKPEAFSKLVAVFEEFKNNFDLQISSDQTEVKIAEQILKHIEGCLAGPIIVQLGMSGMFHKYFMETSFQAAEFHKEPENFEKILDFLKDLGWFTKTNSNFKFTETGLYFARRAASYGVTVSYLPMLSGVEELVFGKADGLRPESENEDEIHVNRKMNVWGSGGAHSTYFKVVTDFIISIFNQPIHLQPKGILDMGCGNGAFIQHIFETIERHTLRGKMLEDHPLFLVGADYNQAALNVTRANLINNDIWAKVIWGDIGNPDLLAKDLRENYEIDLGDLLNIRTFLDHNRIWNEPKDPVPDRVSTSTGAFAFRGKRIANRLVEENLKEHLSLWLPYIRKNGLLVIELHTLAPELTSHHLGETAATAYDATHGFSDQYILEVDVFHKICDEVGLQVNQELFKKYPDSELATVSINFLQAKN</sequence>
<dbReference type="GO" id="GO:0008168">
    <property type="term" value="F:methyltransferase activity"/>
    <property type="evidence" value="ECO:0007669"/>
    <property type="project" value="UniProtKB-KW"/>
</dbReference>